<comment type="caution">
    <text evidence="5">The sequence shown here is derived from an EMBL/GenBank/DDBJ whole genome shotgun (WGS) entry which is preliminary data.</text>
</comment>
<dbReference type="Proteomes" id="UP001500603">
    <property type="component" value="Unassembled WGS sequence"/>
</dbReference>
<sequence length="168" mass="18961">MAVPESHGAQTEQEHVFIERLGSVMAQAGVPPMAARVWARLLVSESGVMTSAELAEALEVSQPSISGAIRFLSQLGFVRRERVPRTRKDRYRITDNVWETVLTLRNESLDGWKSALQYGSDSYGADTQIGRRLGDAVDFFDFVQRDMRGLIARWREYQRAELGQESVN</sequence>
<dbReference type="Pfam" id="PF12802">
    <property type="entry name" value="MarR_2"/>
    <property type="match status" value="1"/>
</dbReference>
<protein>
    <recommendedName>
        <fullName evidence="4">HTH marR-type domain-containing protein</fullName>
    </recommendedName>
</protein>
<dbReference type="PANTHER" id="PTHR38465">
    <property type="entry name" value="HTH-TYPE TRANSCRIPTIONAL REGULATOR MJ1563-RELATED"/>
    <property type="match status" value="1"/>
</dbReference>
<feature type="domain" description="HTH marR-type" evidence="4">
    <location>
        <begin position="29"/>
        <end position="87"/>
    </location>
</feature>
<dbReference type="InterPro" id="IPR000835">
    <property type="entry name" value="HTH_MarR-typ"/>
</dbReference>
<dbReference type="SUPFAM" id="SSF46785">
    <property type="entry name" value="Winged helix' DNA-binding domain"/>
    <property type="match status" value="1"/>
</dbReference>
<dbReference type="RefSeq" id="WP_345494159.1">
    <property type="nucleotide sequence ID" value="NZ_BAABJM010000001.1"/>
</dbReference>
<dbReference type="InterPro" id="IPR036390">
    <property type="entry name" value="WH_DNA-bd_sf"/>
</dbReference>
<proteinExistence type="predicted"/>
<evidence type="ECO:0000256" key="1">
    <source>
        <dbReference type="ARBA" id="ARBA00023015"/>
    </source>
</evidence>
<reference evidence="6" key="1">
    <citation type="journal article" date="2019" name="Int. J. Syst. Evol. Microbiol.">
        <title>The Global Catalogue of Microorganisms (GCM) 10K type strain sequencing project: providing services to taxonomists for standard genome sequencing and annotation.</title>
        <authorList>
            <consortium name="The Broad Institute Genomics Platform"/>
            <consortium name="The Broad Institute Genome Sequencing Center for Infectious Disease"/>
            <person name="Wu L."/>
            <person name="Ma J."/>
        </authorList>
    </citation>
    <scope>NUCLEOTIDE SEQUENCE [LARGE SCALE GENOMIC DNA]</scope>
    <source>
        <strain evidence="6">JCM 18298</strain>
    </source>
</reference>
<dbReference type="InterPro" id="IPR036388">
    <property type="entry name" value="WH-like_DNA-bd_sf"/>
</dbReference>
<keyword evidence="2" id="KW-0238">DNA-binding</keyword>
<keyword evidence="3" id="KW-0804">Transcription</keyword>
<dbReference type="CDD" id="cd00090">
    <property type="entry name" value="HTH_ARSR"/>
    <property type="match status" value="1"/>
</dbReference>
<dbReference type="Gene3D" id="1.10.10.10">
    <property type="entry name" value="Winged helix-like DNA-binding domain superfamily/Winged helix DNA-binding domain"/>
    <property type="match status" value="1"/>
</dbReference>
<organism evidence="5 6">
    <name type="scientific">Nocardia callitridis</name>
    <dbReference type="NCBI Taxonomy" id="648753"/>
    <lineage>
        <taxon>Bacteria</taxon>
        <taxon>Bacillati</taxon>
        <taxon>Actinomycetota</taxon>
        <taxon>Actinomycetes</taxon>
        <taxon>Mycobacteriales</taxon>
        <taxon>Nocardiaceae</taxon>
        <taxon>Nocardia</taxon>
    </lineage>
</organism>
<dbReference type="InterPro" id="IPR052362">
    <property type="entry name" value="HTH-GbsR_regulator"/>
</dbReference>
<evidence type="ECO:0000259" key="4">
    <source>
        <dbReference type="Pfam" id="PF12802"/>
    </source>
</evidence>
<keyword evidence="6" id="KW-1185">Reference proteome</keyword>
<evidence type="ECO:0000313" key="5">
    <source>
        <dbReference type="EMBL" id="GAA5047223.1"/>
    </source>
</evidence>
<dbReference type="EMBL" id="BAABJM010000001">
    <property type="protein sequence ID" value="GAA5047223.1"/>
    <property type="molecule type" value="Genomic_DNA"/>
</dbReference>
<gene>
    <name evidence="5" type="ORF">GCM10023318_13500</name>
</gene>
<dbReference type="InterPro" id="IPR011991">
    <property type="entry name" value="ArsR-like_HTH"/>
</dbReference>
<evidence type="ECO:0000256" key="3">
    <source>
        <dbReference type="ARBA" id="ARBA00023163"/>
    </source>
</evidence>
<evidence type="ECO:0000313" key="6">
    <source>
        <dbReference type="Proteomes" id="UP001500603"/>
    </source>
</evidence>
<accession>A0ABP9K0P3</accession>
<name>A0ABP9K0P3_9NOCA</name>
<keyword evidence="1" id="KW-0805">Transcription regulation</keyword>
<evidence type="ECO:0000256" key="2">
    <source>
        <dbReference type="ARBA" id="ARBA00023125"/>
    </source>
</evidence>
<dbReference type="PANTHER" id="PTHR38465:SF2">
    <property type="entry name" value="HTH-TYPE TRANSCRIPTIONAL REGULATOR MMPR5"/>
    <property type="match status" value="1"/>
</dbReference>